<keyword evidence="1" id="KW-0812">Transmembrane</keyword>
<name>A0A7K0EVC9_9BACT</name>
<dbReference type="OrthoDB" id="129082at2"/>
<keyword evidence="3" id="KW-1185">Reference proteome</keyword>
<evidence type="ECO:0000256" key="1">
    <source>
        <dbReference type="SAM" id="Phobius"/>
    </source>
</evidence>
<protein>
    <submittedName>
        <fullName evidence="2">Uncharacterized protein</fullName>
    </submittedName>
</protein>
<organism evidence="2 3">
    <name type="scientific">Larkinella terrae</name>
    <dbReference type="NCBI Taxonomy" id="2025311"/>
    <lineage>
        <taxon>Bacteria</taxon>
        <taxon>Pseudomonadati</taxon>
        <taxon>Bacteroidota</taxon>
        <taxon>Cytophagia</taxon>
        <taxon>Cytophagales</taxon>
        <taxon>Spirosomataceae</taxon>
        <taxon>Larkinella</taxon>
    </lineage>
</organism>
<gene>
    <name evidence="2" type="ORF">GJJ30_31085</name>
</gene>
<sequence>MIKMTSKPISPTQHALLDYALVGSLLILPTVLNLSPTVKKVYTTEAWVLLGYVAITDHPLAVKPLIPFQVHGQIDPFNVMGFALQTFLGPFSRSKGATAFNIGFTLLSGITVAWTNWKGGYQK</sequence>
<accession>A0A7K0EVC9</accession>
<keyword evidence="1" id="KW-0472">Membrane</keyword>
<dbReference type="AlphaFoldDB" id="A0A7K0EVC9"/>
<dbReference type="Proteomes" id="UP000441754">
    <property type="component" value="Unassembled WGS sequence"/>
</dbReference>
<comment type="caution">
    <text evidence="2">The sequence shown here is derived from an EMBL/GenBank/DDBJ whole genome shotgun (WGS) entry which is preliminary data.</text>
</comment>
<dbReference type="EMBL" id="WJXZ01000018">
    <property type="protein sequence ID" value="MRS65773.1"/>
    <property type="molecule type" value="Genomic_DNA"/>
</dbReference>
<feature type="transmembrane region" description="Helical" evidence="1">
    <location>
        <begin position="16"/>
        <end position="35"/>
    </location>
</feature>
<dbReference type="RefSeq" id="WP_154179142.1">
    <property type="nucleotide sequence ID" value="NZ_WJXZ01000018.1"/>
</dbReference>
<reference evidence="2 3" key="1">
    <citation type="journal article" date="2018" name="Antonie Van Leeuwenhoek">
        <title>Larkinella terrae sp. nov., isolated from soil on Jeju Island, South Korea.</title>
        <authorList>
            <person name="Ten L.N."/>
            <person name="Jeon J."/>
            <person name="Park S.J."/>
            <person name="Park S."/>
            <person name="Lee S.Y."/>
            <person name="Kim M.K."/>
            <person name="Jung H.Y."/>
        </authorList>
    </citation>
    <scope>NUCLEOTIDE SEQUENCE [LARGE SCALE GENOMIC DNA]</scope>
    <source>
        <strain evidence="2 3">KCTC 52001</strain>
    </source>
</reference>
<evidence type="ECO:0000313" key="3">
    <source>
        <dbReference type="Proteomes" id="UP000441754"/>
    </source>
</evidence>
<proteinExistence type="predicted"/>
<evidence type="ECO:0000313" key="2">
    <source>
        <dbReference type="EMBL" id="MRS65773.1"/>
    </source>
</evidence>
<keyword evidence="1" id="KW-1133">Transmembrane helix</keyword>